<dbReference type="PANTHER" id="PTHR10380:SF238">
    <property type="entry name" value="CUTICULAR PROTEIN 65EA-RELATED"/>
    <property type="match status" value="1"/>
</dbReference>
<feature type="region of interest" description="Disordered" evidence="3">
    <location>
        <begin position="50"/>
        <end position="69"/>
    </location>
</feature>
<dbReference type="Pfam" id="PF00379">
    <property type="entry name" value="Chitin_bind_4"/>
    <property type="match status" value="1"/>
</dbReference>
<evidence type="ECO:0000256" key="1">
    <source>
        <dbReference type="ARBA" id="ARBA00022729"/>
    </source>
</evidence>
<evidence type="ECO:0000256" key="3">
    <source>
        <dbReference type="SAM" id="MobiDB-lite"/>
    </source>
</evidence>
<dbReference type="PROSITE" id="PS51155">
    <property type="entry name" value="CHIT_BIND_RR_2"/>
    <property type="match status" value="1"/>
</dbReference>
<dbReference type="Proteomes" id="UP000440578">
    <property type="component" value="Unassembled WGS sequence"/>
</dbReference>
<organism evidence="5 6">
    <name type="scientific">Amphibalanus amphitrite</name>
    <name type="common">Striped barnacle</name>
    <name type="synonym">Balanus amphitrite</name>
    <dbReference type="NCBI Taxonomy" id="1232801"/>
    <lineage>
        <taxon>Eukaryota</taxon>
        <taxon>Metazoa</taxon>
        <taxon>Ecdysozoa</taxon>
        <taxon>Arthropoda</taxon>
        <taxon>Crustacea</taxon>
        <taxon>Multicrustacea</taxon>
        <taxon>Cirripedia</taxon>
        <taxon>Thoracica</taxon>
        <taxon>Thoracicalcarea</taxon>
        <taxon>Balanomorpha</taxon>
        <taxon>Balanoidea</taxon>
        <taxon>Balanidae</taxon>
        <taxon>Amphibalaninae</taxon>
        <taxon>Amphibalanus</taxon>
    </lineage>
</organism>
<sequence>MKLIVLFCLVAVALAQDEKDAQIIRQDYQLNEDGSFQADLETSNQIVATRSGQSFPGNEPETGSYKMSGEYSYTAPDGTPIRVTWEADELGYRAQSDVIPTV</sequence>
<feature type="chain" id="PRO_5025601360" evidence="4">
    <location>
        <begin position="16"/>
        <end position="102"/>
    </location>
</feature>
<protein>
    <submittedName>
        <fullName evidence="5">Larval cuticle protein LCP-17</fullName>
    </submittedName>
</protein>
<keyword evidence="1 4" id="KW-0732">Signal</keyword>
<dbReference type="InterPro" id="IPR000618">
    <property type="entry name" value="Insect_cuticle"/>
</dbReference>
<proteinExistence type="predicted"/>
<dbReference type="EMBL" id="VIIS01002066">
    <property type="protein sequence ID" value="KAF0289034.1"/>
    <property type="molecule type" value="Genomic_DNA"/>
</dbReference>
<dbReference type="GO" id="GO:0008010">
    <property type="term" value="F:structural constituent of chitin-based larval cuticle"/>
    <property type="evidence" value="ECO:0007669"/>
    <property type="project" value="TreeGrafter"/>
</dbReference>
<dbReference type="PROSITE" id="PS00306">
    <property type="entry name" value="CASEIN_ALPHA_BETA"/>
    <property type="match status" value="1"/>
</dbReference>
<comment type="caution">
    <text evidence="5">The sequence shown here is derived from an EMBL/GenBank/DDBJ whole genome shotgun (WGS) entry which is preliminary data.</text>
</comment>
<dbReference type="PANTHER" id="PTHR10380">
    <property type="entry name" value="CUTICLE PROTEIN"/>
    <property type="match status" value="1"/>
</dbReference>
<evidence type="ECO:0000256" key="4">
    <source>
        <dbReference type="SAM" id="SignalP"/>
    </source>
</evidence>
<accession>A0A6A4VBY0</accession>
<dbReference type="GO" id="GO:0062129">
    <property type="term" value="C:chitin-based extracellular matrix"/>
    <property type="evidence" value="ECO:0007669"/>
    <property type="project" value="TreeGrafter"/>
</dbReference>
<evidence type="ECO:0000256" key="2">
    <source>
        <dbReference type="PROSITE-ProRule" id="PRU00497"/>
    </source>
</evidence>
<dbReference type="InterPro" id="IPR050468">
    <property type="entry name" value="Cuticle_Struct_Prot"/>
</dbReference>
<dbReference type="AlphaFoldDB" id="A0A6A4VBY0"/>
<evidence type="ECO:0000313" key="5">
    <source>
        <dbReference type="EMBL" id="KAF0289034.1"/>
    </source>
</evidence>
<name>A0A6A4VBY0_AMPAM</name>
<feature type="signal peptide" evidence="4">
    <location>
        <begin position="1"/>
        <end position="15"/>
    </location>
</feature>
<keyword evidence="2" id="KW-0193">Cuticle</keyword>
<keyword evidence="6" id="KW-1185">Reference proteome</keyword>
<evidence type="ECO:0000313" key="6">
    <source>
        <dbReference type="Proteomes" id="UP000440578"/>
    </source>
</evidence>
<gene>
    <name evidence="5" type="primary">LCP17_1</name>
    <name evidence="5" type="ORF">FJT64_012628</name>
</gene>
<dbReference type="OrthoDB" id="6355682at2759"/>
<reference evidence="5 6" key="1">
    <citation type="submission" date="2019-07" db="EMBL/GenBank/DDBJ databases">
        <title>Draft genome assembly of a fouling barnacle, Amphibalanus amphitrite (Darwin, 1854): The first reference genome for Thecostraca.</title>
        <authorList>
            <person name="Kim W."/>
        </authorList>
    </citation>
    <scope>NUCLEOTIDE SEQUENCE [LARGE SCALE GENOMIC DNA]</scope>
    <source>
        <strain evidence="5">SNU_AA5</strain>
        <tissue evidence="5">Soma without cirri and trophi</tissue>
    </source>
</reference>
<dbReference type="InterPro" id="IPR031305">
    <property type="entry name" value="Casein_CS"/>
</dbReference>